<evidence type="ECO:0000256" key="1">
    <source>
        <dbReference type="SAM" id="Phobius"/>
    </source>
</evidence>
<dbReference type="PANTHER" id="PTHR33321:SF3">
    <property type="entry name" value="OS05G0582000 PROTEIN"/>
    <property type="match status" value="1"/>
</dbReference>
<dbReference type="Proteomes" id="UP001054252">
    <property type="component" value="Unassembled WGS sequence"/>
</dbReference>
<proteinExistence type="predicted"/>
<keyword evidence="1" id="KW-1133">Transmembrane helix</keyword>
<accession>A0AAV5JVZ6</accession>
<comment type="caution">
    <text evidence="2">The sequence shown here is derived from an EMBL/GenBank/DDBJ whole genome shotgun (WGS) entry which is preliminary data.</text>
</comment>
<organism evidence="2 3">
    <name type="scientific">Rubroshorea leprosula</name>
    <dbReference type="NCBI Taxonomy" id="152421"/>
    <lineage>
        <taxon>Eukaryota</taxon>
        <taxon>Viridiplantae</taxon>
        <taxon>Streptophyta</taxon>
        <taxon>Embryophyta</taxon>
        <taxon>Tracheophyta</taxon>
        <taxon>Spermatophyta</taxon>
        <taxon>Magnoliopsida</taxon>
        <taxon>eudicotyledons</taxon>
        <taxon>Gunneridae</taxon>
        <taxon>Pentapetalae</taxon>
        <taxon>rosids</taxon>
        <taxon>malvids</taxon>
        <taxon>Malvales</taxon>
        <taxon>Dipterocarpaceae</taxon>
        <taxon>Rubroshorea</taxon>
    </lineage>
</organism>
<dbReference type="EMBL" id="BPVZ01000043">
    <property type="protein sequence ID" value="GKV15532.1"/>
    <property type="molecule type" value="Genomic_DNA"/>
</dbReference>
<gene>
    <name evidence="2" type="ORF">SLEP1_g26317</name>
</gene>
<keyword evidence="1" id="KW-0812">Transmembrane</keyword>
<dbReference type="Pfam" id="PF04450">
    <property type="entry name" value="BSP"/>
    <property type="match status" value="1"/>
</dbReference>
<dbReference type="AlphaFoldDB" id="A0AAV5JVZ6"/>
<dbReference type="InterPro" id="IPR007541">
    <property type="entry name" value="Uncharacterised_BSP"/>
</dbReference>
<dbReference type="PANTHER" id="PTHR33321">
    <property type="match status" value="1"/>
</dbReference>
<reference evidence="2 3" key="1">
    <citation type="journal article" date="2021" name="Commun. Biol.">
        <title>The genome of Shorea leprosula (Dipterocarpaceae) highlights the ecological relevance of drought in aseasonal tropical rainforests.</title>
        <authorList>
            <person name="Ng K.K.S."/>
            <person name="Kobayashi M.J."/>
            <person name="Fawcett J.A."/>
            <person name="Hatakeyama M."/>
            <person name="Paape T."/>
            <person name="Ng C.H."/>
            <person name="Ang C.C."/>
            <person name="Tnah L.H."/>
            <person name="Lee C.T."/>
            <person name="Nishiyama T."/>
            <person name="Sese J."/>
            <person name="O'Brien M.J."/>
            <person name="Copetti D."/>
            <person name="Mohd Noor M.I."/>
            <person name="Ong R.C."/>
            <person name="Putra M."/>
            <person name="Sireger I.Z."/>
            <person name="Indrioko S."/>
            <person name="Kosugi Y."/>
            <person name="Izuno A."/>
            <person name="Isagi Y."/>
            <person name="Lee S.L."/>
            <person name="Shimizu K.K."/>
        </authorList>
    </citation>
    <scope>NUCLEOTIDE SEQUENCE [LARGE SCALE GENOMIC DNA]</scope>
    <source>
        <strain evidence="2">214</strain>
    </source>
</reference>
<keyword evidence="1" id="KW-0472">Membrane</keyword>
<feature type="transmembrane region" description="Helical" evidence="1">
    <location>
        <begin position="51"/>
        <end position="75"/>
    </location>
</feature>
<sequence>MEEEQSLFLPLLSTTSSSSSSFSSSSIVSITATTTSPCYEADQETPHDCDVFLPGFGIILRLLVIIFVGAVAVWANHEASKGFDITIVIDAKDSPAGRYFDLFYIATDAITRVLLNAISFVENILYPPHSTSQSKKQVRHVTLRLAGKNLTDTVAVDKSRRNEFVVNLSPSIVGEADISTSVKHAMLRAMARVWLWDGESRAPPRLLLECMVECICGMAGFGTVDDDDQRWRSGRFFLEGMEDIQRLNVALRKEWGSGDNRRYRNVHFT</sequence>
<name>A0AAV5JVZ6_9ROSI</name>
<protein>
    <submittedName>
        <fullName evidence="2">Uncharacterized protein</fullName>
    </submittedName>
</protein>
<keyword evidence="3" id="KW-1185">Reference proteome</keyword>
<evidence type="ECO:0000313" key="3">
    <source>
        <dbReference type="Proteomes" id="UP001054252"/>
    </source>
</evidence>
<evidence type="ECO:0000313" key="2">
    <source>
        <dbReference type="EMBL" id="GKV15532.1"/>
    </source>
</evidence>